<comment type="caution">
    <text evidence="1">The sequence shown here is derived from an EMBL/GenBank/DDBJ whole genome shotgun (WGS) entry which is preliminary data.</text>
</comment>
<reference evidence="1" key="1">
    <citation type="journal article" date="2015" name="Nature">
        <title>Complex archaea that bridge the gap between prokaryotes and eukaryotes.</title>
        <authorList>
            <person name="Spang A."/>
            <person name="Saw J.H."/>
            <person name="Jorgensen S.L."/>
            <person name="Zaremba-Niedzwiedzka K."/>
            <person name="Martijn J."/>
            <person name="Lind A.E."/>
            <person name="van Eijk R."/>
            <person name="Schleper C."/>
            <person name="Guy L."/>
            <person name="Ettema T.J."/>
        </authorList>
    </citation>
    <scope>NUCLEOTIDE SEQUENCE</scope>
</reference>
<accession>A0A0F9NH47</accession>
<protein>
    <submittedName>
        <fullName evidence="1">Uncharacterized protein</fullName>
    </submittedName>
</protein>
<organism evidence="1">
    <name type="scientific">marine sediment metagenome</name>
    <dbReference type="NCBI Taxonomy" id="412755"/>
    <lineage>
        <taxon>unclassified sequences</taxon>
        <taxon>metagenomes</taxon>
        <taxon>ecological metagenomes</taxon>
    </lineage>
</organism>
<sequence length="287" mass="34588">MSMKFREFYNVLNKKLNTYHSKYIRMNYITPRALFDNIEERSKFMELLHELTESKLYIKCSKKFDIKTIFFDYILPIAVFLHYMHVDIEKLTQIDLYIVSQQTYNQYNPYVAGEYIDGVNPSKKHKVHIILVKQYNTVKGQGEYNEENKDKTLCSLFHELTHLIDNSDFNGLNHDISYRLQSHEIKAKAISNVFLNFYKDLIVSYDRTSQLNNSLWVVNRNLRIITKEIMHEINYNYYCIETKLHDRYFFNENVDNTKTLYENIQLLTSMRQINTLKNFVKELKERI</sequence>
<evidence type="ECO:0000313" key="1">
    <source>
        <dbReference type="EMBL" id="KKN18815.1"/>
    </source>
</evidence>
<name>A0A0F9NH47_9ZZZZ</name>
<dbReference type="AlphaFoldDB" id="A0A0F9NH47"/>
<gene>
    <name evidence="1" type="ORF">LCGC14_0951890</name>
</gene>
<proteinExistence type="predicted"/>
<dbReference type="EMBL" id="LAZR01003392">
    <property type="protein sequence ID" value="KKN18815.1"/>
    <property type="molecule type" value="Genomic_DNA"/>
</dbReference>